<reference evidence="1" key="1">
    <citation type="submission" date="2019-08" db="EMBL/GenBank/DDBJ databases">
        <authorList>
            <person name="Kucharzyk K."/>
            <person name="Murdoch R.W."/>
            <person name="Higgins S."/>
            <person name="Loffler F."/>
        </authorList>
    </citation>
    <scope>NUCLEOTIDE SEQUENCE</scope>
</reference>
<proteinExistence type="predicted"/>
<dbReference type="AntiFam" id="ANF00083">
    <property type="entry name" value="Shadow ORF (opposite leuS)"/>
</dbReference>
<evidence type="ECO:0000313" key="1">
    <source>
        <dbReference type="EMBL" id="MPM45539.1"/>
    </source>
</evidence>
<comment type="caution">
    <text evidence="1">The sequence shown here is derived from an EMBL/GenBank/DDBJ whole genome shotgun (WGS) entry which is preliminary data.</text>
</comment>
<accession>A0A644ZX42</accession>
<name>A0A644ZX42_9ZZZZ</name>
<protein>
    <submittedName>
        <fullName evidence="1">Uncharacterized protein</fullName>
    </submittedName>
</protein>
<dbReference type="AntiFam" id="ANF00157">
    <property type="entry name" value="Shadow ORF (opposite ileS)"/>
</dbReference>
<dbReference type="AlphaFoldDB" id="A0A644ZX42"/>
<dbReference type="EMBL" id="VSSQ01010916">
    <property type="protein sequence ID" value="MPM45539.1"/>
    <property type="molecule type" value="Genomic_DNA"/>
</dbReference>
<gene>
    <name evidence="1" type="ORF">SDC9_92227</name>
</gene>
<sequence>MHGLALAVHGPAVGHALLKRRAPAQSAHGHQQRGLEPAAILVQPLQIHSGGPEALIPLHGGKVGGAGVEPPVQRILLLVKALGGPAVGAGKPGGQQLRRVLGKPGVGAFLFKNSGNGLDGFLRGNRLSAVLAVYHRDGQAPFALAGDAPVVALPHHGLDALQTPLGDPAHLLAGRKCLFLKGVHRAEPLGGGPENDGSLAAPAVRIAVHDVLPGKEGAALLHVRQNHGVGFLGLHPGVLSGIICVAALIVYGHHHVHAIPAAGFIVVRAKAGSGVDAAGAGVHGDIVRQQQAAGFVKEGMLRQHIFKERAGMRLHDLVFFKAAQLHDLLRQRLCHNINLAARGLCQRIALLGVQRDGKVSRQGPDGGGPDNEKQLAGVKLAQLPAVIRHGELHVHGGTGIVLILNLRLGQRRLVVGAPVHRLKALIDVALFIHLAKDPHLVGLKLRGHGLIGVLPVANDAHALKSLALHVHIPVRKLMAGGAELRHAHGLAVQLVLLDDGGLDGHAVVIPAGDIGGVIAPHGVGPGDKVLDGLIQGVAHMQVAVGKRRAVVEVKQGLSLVLFQKLVVEVHILPALEHLRLPLG</sequence>
<organism evidence="1">
    <name type="scientific">bioreactor metagenome</name>
    <dbReference type="NCBI Taxonomy" id="1076179"/>
    <lineage>
        <taxon>unclassified sequences</taxon>
        <taxon>metagenomes</taxon>
        <taxon>ecological metagenomes</taxon>
    </lineage>
</organism>